<sequence>MERLGAWAQSFSGDPGLVAIPQLYQYLCSLRLVLVPINSVTLQQAFAPAPQHGQMQQQSLRSMGFMTHEQKQVIIRQDIELATNNAHMLSEAVSFADPDLEAVEENDLIKEFHSKCLTLQRGIQNYLTELADSPTPDEHLMNALLTANQELVLALSAHTQMMDTRNKVRLARAGHKSTTTTNAQPQTDLSPDTPMHDLLVFREPSRSGSGSASSSRSASPKMSHQTIDPFADQSYYVSGPTDVASIVKQGKQPRSKNVAVTDFILRQEREEREYLHQLQEQPLVSLPLSSSSSSPAARA</sequence>
<dbReference type="InterPro" id="IPR004152">
    <property type="entry name" value="GAT_dom"/>
</dbReference>
<proteinExistence type="predicted"/>
<evidence type="ECO:0000256" key="1">
    <source>
        <dbReference type="SAM" id="MobiDB-lite"/>
    </source>
</evidence>
<dbReference type="SUPFAM" id="SSF89009">
    <property type="entry name" value="GAT-like domain"/>
    <property type="match status" value="1"/>
</dbReference>
<evidence type="ECO:0000313" key="4">
    <source>
        <dbReference type="Proteomes" id="UP000696485"/>
    </source>
</evidence>
<protein>
    <recommendedName>
        <fullName evidence="2">GAT domain-containing protein</fullName>
    </recommendedName>
</protein>
<feature type="compositionally biased region" description="Polar residues" evidence="1">
    <location>
        <begin position="176"/>
        <end position="190"/>
    </location>
</feature>
<dbReference type="Gene3D" id="1.20.58.160">
    <property type="match status" value="1"/>
</dbReference>
<evidence type="ECO:0000259" key="2">
    <source>
        <dbReference type="PROSITE" id="PS50909"/>
    </source>
</evidence>
<feature type="compositionally biased region" description="Low complexity" evidence="1">
    <location>
        <begin position="282"/>
        <end position="299"/>
    </location>
</feature>
<dbReference type="CDD" id="cd21383">
    <property type="entry name" value="GAT_GGA_Tom1-like"/>
    <property type="match status" value="1"/>
</dbReference>
<dbReference type="AlphaFoldDB" id="A0A9P5STU9"/>
<organism evidence="3 4">
    <name type="scientific">Podila minutissima</name>
    <dbReference type="NCBI Taxonomy" id="64525"/>
    <lineage>
        <taxon>Eukaryota</taxon>
        <taxon>Fungi</taxon>
        <taxon>Fungi incertae sedis</taxon>
        <taxon>Mucoromycota</taxon>
        <taxon>Mortierellomycotina</taxon>
        <taxon>Mortierellomycetes</taxon>
        <taxon>Mortierellales</taxon>
        <taxon>Mortierellaceae</taxon>
        <taxon>Podila</taxon>
    </lineage>
</organism>
<feature type="region of interest" description="Disordered" evidence="1">
    <location>
        <begin position="172"/>
        <end position="225"/>
    </location>
</feature>
<dbReference type="Proteomes" id="UP000696485">
    <property type="component" value="Unassembled WGS sequence"/>
</dbReference>
<accession>A0A9P5STU9</accession>
<gene>
    <name evidence="3" type="ORF">BG006_003338</name>
</gene>
<dbReference type="GO" id="GO:0043130">
    <property type="term" value="F:ubiquitin binding"/>
    <property type="evidence" value="ECO:0007669"/>
    <property type="project" value="InterPro"/>
</dbReference>
<feature type="compositionally biased region" description="Low complexity" evidence="1">
    <location>
        <begin position="206"/>
        <end position="219"/>
    </location>
</feature>
<keyword evidence="4" id="KW-1185">Reference proteome</keyword>
<evidence type="ECO:0000313" key="3">
    <source>
        <dbReference type="EMBL" id="KAF9337702.1"/>
    </source>
</evidence>
<comment type="caution">
    <text evidence="3">The sequence shown here is derived from an EMBL/GenBank/DDBJ whole genome shotgun (WGS) entry which is preliminary data.</text>
</comment>
<dbReference type="Pfam" id="PF03127">
    <property type="entry name" value="GAT"/>
    <property type="match status" value="1"/>
</dbReference>
<reference evidence="3" key="1">
    <citation type="journal article" date="2020" name="Fungal Divers.">
        <title>Resolving the Mortierellaceae phylogeny through synthesis of multi-gene phylogenetics and phylogenomics.</title>
        <authorList>
            <person name="Vandepol N."/>
            <person name="Liber J."/>
            <person name="Desiro A."/>
            <person name="Na H."/>
            <person name="Kennedy M."/>
            <person name="Barry K."/>
            <person name="Grigoriev I.V."/>
            <person name="Miller A.N."/>
            <person name="O'Donnell K."/>
            <person name="Stajich J.E."/>
            <person name="Bonito G."/>
        </authorList>
    </citation>
    <scope>NUCLEOTIDE SEQUENCE</scope>
    <source>
        <strain evidence="3">NVP1</strain>
    </source>
</reference>
<feature type="domain" description="GAT" evidence="2">
    <location>
        <begin position="70"/>
        <end position="163"/>
    </location>
</feature>
<feature type="region of interest" description="Disordered" evidence="1">
    <location>
        <begin position="276"/>
        <end position="299"/>
    </location>
</feature>
<dbReference type="EMBL" id="JAAAUY010000019">
    <property type="protein sequence ID" value="KAF9337702.1"/>
    <property type="molecule type" value="Genomic_DNA"/>
</dbReference>
<name>A0A9P5STU9_9FUNG</name>
<dbReference type="PROSITE" id="PS50909">
    <property type="entry name" value="GAT"/>
    <property type="match status" value="1"/>
</dbReference>
<dbReference type="GO" id="GO:0035091">
    <property type="term" value="F:phosphatidylinositol binding"/>
    <property type="evidence" value="ECO:0007669"/>
    <property type="project" value="InterPro"/>
</dbReference>
<dbReference type="InterPro" id="IPR038425">
    <property type="entry name" value="GAT_sf"/>
</dbReference>